<protein>
    <recommendedName>
        <fullName evidence="2">Initiator Rep protein WH1 domain-containing protein</fullName>
    </recommendedName>
</protein>
<feature type="domain" description="Initiator Rep protein WH1" evidence="2">
    <location>
        <begin position="24"/>
        <end position="167"/>
    </location>
</feature>
<gene>
    <name evidence="3" type="ORF">LPAF129_12020</name>
</gene>
<dbReference type="Pfam" id="PF21205">
    <property type="entry name" value="Rep3_C"/>
    <property type="match status" value="1"/>
</dbReference>
<reference evidence="3" key="1">
    <citation type="journal article" date="2022" name="Int. J. Syst. Evol. Microbiol.">
        <title>A novel species of lactic acid bacteria, Ligilactobacillus pabuli sp. nov., isolated from alfalfa silage.</title>
        <authorList>
            <person name="Tohno M."/>
            <person name="Tanizawa Y."/>
            <person name="Sawada H."/>
            <person name="Sakamoto M."/>
            <person name="Ohkuma M."/>
            <person name="Kobayashi H."/>
        </authorList>
    </citation>
    <scope>NUCLEOTIDE SEQUENCE</scope>
    <source>
        <strain evidence="3">AF129</strain>
    </source>
</reference>
<dbReference type="Proteomes" id="UP001055149">
    <property type="component" value="Unassembled WGS sequence"/>
</dbReference>
<evidence type="ECO:0000256" key="1">
    <source>
        <dbReference type="ARBA" id="ARBA00038283"/>
    </source>
</evidence>
<dbReference type="InterPro" id="IPR036388">
    <property type="entry name" value="WH-like_DNA-bd_sf"/>
</dbReference>
<keyword evidence="4" id="KW-1185">Reference proteome</keyword>
<dbReference type="SUPFAM" id="SSF46785">
    <property type="entry name" value="Winged helix' DNA-binding domain"/>
    <property type="match status" value="2"/>
</dbReference>
<evidence type="ECO:0000313" key="4">
    <source>
        <dbReference type="Proteomes" id="UP001055149"/>
    </source>
</evidence>
<dbReference type="InterPro" id="IPR000525">
    <property type="entry name" value="Initiator_Rep_WH1"/>
</dbReference>
<dbReference type="Gene3D" id="1.10.10.10">
    <property type="entry name" value="Winged helix-like DNA-binding domain superfamily/Winged helix DNA-binding domain"/>
    <property type="match status" value="2"/>
</dbReference>
<comment type="caution">
    <text evidence="3">The sequence shown here is derived from an EMBL/GenBank/DDBJ whole genome shotgun (WGS) entry which is preliminary data.</text>
</comment>
<organism evidence="3 4">
    <name type="scientific">Ligilactobacillus pabuli</name>
    <dbReference type="NCBI Taxonomy" id="2886039"/>
    <lineage>
        <taxon>Bacteria</taxon>
        <taxon>Bacillati</taxon>
        <taxon>Bacillota</taxon>
        <taxon>Bacilli</taxon>
        <taxon>Lactobacillales</taxon>
        <taxon>Lactobacillaceae</taxon>
        <taxon>Ligilactobacillus</taxon>
    </lineage>
</organism>
<comment type="similarity">
    <text evidence="1">Belongs to the initiator RepB protein family.</text>
</comment>
<evidence type="ECO:0000313" key="3">
    <source>
        <dbReference type="EMBL" id="GKS81516.1"/>
    </source>
</evidence>
<dbReference type="Pfam" id="PF01051">
    <property type="entry name" value="Rep3_N"/>
    <property type="match status" value="1"/>
</dbReference>
<sequence length="273" mass="31955">MANYLFNKDRNFNDDVDDQSYYYVVSHNDLITKASHDLTARELKIMDFVISKIKPDDRDFNIINTSLYQLGKLFGYKRNGKNYSDLAKAIGTLRKKEVLILDEQERTITQTGWVESAKYHENGQVEIRLSSDLAPYLLQLKSDYTQYRLFDTVQLDSKYSIRLYKLMREANKDKGKTCPTLQASPKELIKMMGAPKSYSFGQFNQNVLQPAMDEINLKIDDMDLDMHKGTRGRKVVHLEIYNRFYPRKPKSHDETIEPVPMIDWTEDKKNILL</sequence>
<dbReference type="EMBL" id="BQXH01000010">
    <property type="protein sequence ID" value="GKS81516.1"/>
    <property type="molecule type" value="Genomic_DNA"/>
</dbReference>
<accession>A0ABQ5JHG3</accession>
<dbReference type="InterPro" id="IPR036390">
    <property type="entry name" value="WH_DNA-bd_sf"/>
</dbReference>
<name>A0ABQ5JHG3_9LACO</name>
<dbReference type="RefSeq" id="WP_133147653.1">
    <property type="nucleotide sequence ID" value="NZ_BQXH01000010.1"/>
</dbReference>
<evidence type="ECO:0000259" key="2">
    <source>
        <dbReference type="Pfam" id="PF01051"/>
    </source>
</evidence>
<proteinExistence type="inferred from homology"/>